<proteinExistence type="inferred from homology"/>
<name>A0A450TPR8_9GAMM</name>
<dbReference type="InterPro" id="IPR004843">
    <property type="entry name" value="Calcineurin-like_PHP"/>
</dbReference>
<keyword evidence="3" id="KW-0408">Iron</keyword>
<dbReference type="GO" id="GO:0016787">
    <property type="term" value="F:hydrolase activity"/>
    <property type="evidence" value="ECO:0007669"/>
    <property type="project" value="UniProtKB-KW"/>
</dbReference>
<dbReference type="PANTHER" id="PTHR42988:SF2">
    <property type="entry name" value="CYCLIC NUCLEOTIDE PHOSPHODIESTERASE CBUA0032-RELATED"/>
    <property type="match status" value="1"/>
</dbReference>
<organism evidence="8">
    <name type="scientific">Candidatus Kentrum sp. FW</name>
    <dbReference type="NCBI Taxonomy" id="2126338"/>
    <lineage>
        <taxon>Bacteria</taxon>
        <taxon>Pseudomonadati</taxon>
        <taxon>Pseudomonadota</taxon>
        <taxon>Gammaproteobacteria</taxon>
        <taxon>Candidatus Kentrum</taxon>
    </lineage>
</organism>
<evidence type="ECO:0000259" key="7">
    <source>
        <dbReference type="Pfam" id="PF25199"/>
    </source>
</evidence>
<keyword evidence="1" id="KW-0479">Metal-binding</keyword>
<feature type="region of interest" description="Disordered" evidence="5">
    <location>
        <begin position="323"/>
        <end position="350"/>
    </location>
</feature>
<evidence type="ECO:0000256" key="5">
    <source>
        <dbReference type="SAM" id="MobiDB-lite"/>
    </source>
</evidence>
<dbReference type="InterPro" id="IPR029052">
    <property type="entry name" value="Metallo-depent_PP-like"/>
</dbReference>
<gene>
    <name evidence="8" type="ORF">BECKFW1821C_GA0114237_102047</name>
</gene>
<dbReference type="InterPro" id="IPR050884">
    <property type="entry name" value="CNP_phosphodiesterase-III"/>
</dbReference>
<dbReference type="SUPFAM" id="SSF56300">
    <property type="entry name" value="Metallo-dependent phosphatases"/>
    <property type="match status" value="1"/>
</dbReference>
<accession>A0A450TPR8</accession>
<protein>
    <submittedName>
        <fullName evidence="8">Calcineurin-like phosphoesterase</fullName>
    </submittedName>
</protein>
<evidence type="ECO:0000256" key="2">
    <source>
        <dbReference type="ARBA" id="ARBA00022801"/>
    </source>
</evidence>
<comment type="similarity">
    <text evidence="4">Belongs to the cyclic nucleotide phosphodiesterase class-III family.</text>
</comment>
<reference evidence="8" key="1">
    <citation type="submission" date="2019-02" db="EMBL/GenBank/DDBJ databases">
        <authorList>
            <person name="Gruber-Vodicka R. H."/>
            <person name="Seah K. B. B."/>
        </authorList>
    </citation>
    <scope>NUCLEOTIDE SEQUENCE</scope>
    <source>
        <strain evidence="8">BECK_BZ131</strain>
    </source>
</reference>
<evidence type="ECO:0000256" key="3">
    <source>
        <dbReference type="ARBA" id="ARBA00023004"/>
    </source>
</evidence>
<dbReference type="AlphaFoldDB" id="A0A450TPR8"/>
<dbReference type="Gene3D" id="3.60.21.10">
    <property type="match status" value="1"/>
</dbReference>
<dbReference type="Pfam" id="PF00149">
    <property type="entry name" value="Metallophos"/>
    <property type="match status" value="1"/>
</dbReference>
<dbReference type="EMBL" id="CAADFE010000020">
    <property type="protein sequence ID" value="VFJ69982.1"/>
    <property type="molecule type" value="Genomic_DNA"/>
</dbReference>
<dbReference type="CDD" id="cd00838">
    <property type="entry name" value="MPP_superfamily"/>
    <property type="match status" value="1"/>
</dbReference>
<keyword evidence="2" id="KW-0378">Hydrolase</keyword>
<feature type="domain" description="Calcineurin-like phosphoesterase" evidence="6">
    <location>
        <begin position="5"/>
        <end position="241"/>
    </location>
</feature>
<feature type="domain" description="Novel STAND NTPase 5" evidence="7">
    <location>
        <begin position="372"/>
        <end position="514"/>
    </location>
</feature>
<dbReference type="InterPro" id="IPR057574">
    <property type="entry name" value="nSTAND_NTPase5_dom"/>
</dbReference>
<evidence type="ECO:0000256" key="1">
    <source>
        <dbReference type="ARBA" id="ARBA00022723"/>
    </source>
</evidence>
<dbReference type="PANTHER" id="PTHR42988">
    <property type="entry name" value="PHOSPHOHYDROLASE"/>
    <property type="match status" value="1"/>
</dbReference>
<evidence type="ECO:0000259" key="6">
    <source>
        <dbReference type="Pfam" id="PF00149"/>
    </source>
</evidence>
<sequence length="949" mass="106793">MNTIRWLHLSDFHTGKDDYGQLRLFDSILKHIDGRIAQHGKPDLVFITGDIAQSARAEQYDTFAEEFLLALADKVGEKRILMVPGNHDVDQKKQKLITREAIRAKSPEFFDPTSPGLAEREHLLPRFEAYRKHCHLLLAGAGDDWLASEAGCLLRTFDINDLSLGILGLDTAWLSEGKSDERELTPGKPLVEAGLAEIADAKIKIVLGHHPLDWFHPEDRKPMEALFGQHQVLYLHGHMHQNDAGFVHGAGNLFLTLQSGAGFQVREDEKWVNRLLWAELDPENQQLMVEPYQWSKRHQEWKLDFEAFSEQYRQADRWRLDLPGTQLSQPSKSTSPAAPPPKKFKPGPGWELLDRQELEKRDTAPEAEDILAYFDGRQPTFRLALCPQVPRRAVVARLAGRILAASGNGHPTVNLLLGAGGEGKSTAFLQTMEKVVRAEGDWRVLHRRHENAELSRKWVDELPQDDARHWLIASDDADQIAEEVYNMAFALQSRGRGDVHFLLCARHTEWRGTKVEQRRWESLLGSNYREENLRGLDEEDARAIVDAWGAYQERGMRELAGKSQEEAVQALLAASRSETSQEEGAFLGALLRLRMGDQMKAYVRRLLDRLGEKKILPGKSETLLDAFAYITAMHAENQLFLSKPVLANTLAINGRQLNKVLWDLGKEAAADVSGEMVFTRHRAIAETALEILKENNPYAVEPEELYEDLVTTAEELKQKGHFLIALEKWRFLSDHFFEKGEAALAIRLAQALVRTDATNSYFRVKLSQLCRNAGQPGLALKAFREAPRPDDLRGFFHEWATAEGEQGNHALTVWLDAVSLADDTARRRPDNRQTPLSLAGFGVACRELFRNYNTRIFMEACGAASDLGLALPYLDAKAKRFLSEHQAAARAEGVEEFAPANALKCIQEAAIAAHNQRESDLQDWVQSAEDLTFLGLESLFGLAEGKGNP</sequence>
<evidence type="ECO:0000313" key="8">
    <source>
        <dbReference type="EMBL" id="VFJ69982.1"/>
    </source>
</evidence>
<dbReference type="Pfam" id="PF25199">
    <property type="entry name" value="nSTAND_NTPase5"/>
    <property type="match status" value="1"/>
</dbReference>
<dbReference type="GO" id="GO:0046872">
    <property type="term" value="F:metal ion binding"/>
    <property type="evidence" value="ECO:0007669"/>
    <property type="project" value="UniProtKB-KW"/>
</dbReference>
<evidence type="ECO:0000256" key="4">
    <source>
        <dbReference type="ARBA" id="ARBA00025742"/>
    </source>
</evidence>